<comment type="caution">
    <text evidence="3">The sequence shown here is derived from an EMBL/GenBank/DDBJ whole genome shotgun (WGS) entry which is preliminary data.</text>
</comment>
<feature type="region of interest" description="Disordered" evidence="1">
    <location>
        <begin position="69"/>
        <end position="96"/>
    </location>
</feature>
<evidence type="ECO:0000313" key="4">
    <source>
        <dbReference type="Proteomes" id="UP000664277"/>
    </source>
</evidence>
<dbReference type="Proteomes" id="UP000664277">
    <property type="component" value="Unassembled WGS sequence"/>
</dbReference>
<protein>
    <submittedName>
        <fullName evidence="3">Uncharacterized protein</fullName>
    </submittedName>
</protein>
<feature type="compositionally biased region" description="Basic and acidic residues" evidence="1">
    <location>
        <begin position="85"/>
        <end position="96"/>
    </location>
</feature>
<feature type="transmembrane region" description="Helical" evidence="2">
    <location>
        <begin position="12"/>
        <end position="31"/>
    </location>
</feature>
<reference evidence="3" key="1">
    <citation type="submission" date="2021-02" db="EMBL/GenBank/DDBJ databases">
        <title>Genome-Resolved Metagenomics of a Microbial Community Performing Photosynthetic Biological Nutrient Removal.</title>
        <authorList>
            <person name="Mcdaniel E.A."/>
        </authorList>
    </citation>
    <scope>NUCLEOTIDE SEQUENCE</scope>
    <source>
        <strain evidence="3">UWPOB_OBS1</strain>
    </source>
</reference>
<organism evidence="3 4">
    <name type="scientific">Candidatus Obscuribacter phosphatis</name>
    <dbReference type="NCBI Taxonomy" id="1906157"/>
    <lineage>
        <taxon>Bacteria</taxon>
        <taxon>Bacillati</taxon>
        <taxon>Candidatus Melainabacteria</taxon>
        <taxon>Candidatus Obscuribacterales</taxon>
        <taxon>Candidatus Obscuribacteraceae</taxon>
        <taxon>Candidatus Obscuribacter</taxon>
    </lineage>
</organism>
<keyword evidence="2" id="KW-1133">Transmembrane helix</keyword>
<keyword evidence="2" id="KW-0472">Membrane</keyword>
<sequence>MRKNNCGSKTALVVGAVFTFLGFIWPGWLWVLSTPGDVEMMTMAVMTAVGVIGLVVFGVGVLGFVKQRRSEKGEIEGGGIPQKRMPAEGESGKPRQ</sequence>
<keyword evidence="2" id="KW-0812">Transmembrane</keyword>
<evidence type="ECO:0000256" key="2">
    <source>
        <dbReference type="SAM" id="Phobius"/>
    </source>
</evidence>
<dbReference type="EMBL" id="JAFLCK010000012">
    <property type="protein sequence ID" value="MBN8660685.1"/>
    <property type="molecule type" value="Genomic_DNA"/>
</dbReference>
<feature type="transmembrane region" description="Helical" evidence="2">
    <location>
        <begin position="43"/>
        <end position="65"/>
    </location>
</feature>
<evidence type="ECO:0000256" key="1">
    <source>
        <dbReference type="SAM" id="MobiDB-lite"/>
    </source>
</evidence>
<evidence type="ECO:0000313" key="3">
    <source>
        <dbReference type="EMBL" id="MBN8660685.1"/>
    </source>
</evidence>
<name>A0A8J7TL51_9BACT</name>
<gene>
    <name evidence="3" type="ORF">J0M35_10000</name>
</gene>
<dbReference type="AlphaFoldDB" id="A0A8J7TL51"/>
<accession>A0A8J7TL51</accession>
<proteinExistence type="predicted"/>